<evidence type="ECO:0000313" key="3">
    <source>
        <dbReference type="Proteomes" id="UP000799778"/>
    </source>
</evidence>
<accession>A0A6A5XKE6</accession>
<dbReference type="AlphaFoldDB" id="A0A6A5XKE6"/>
<reference evidence="2" key="1">
    <citation type="journal article" date="2020" name="Stud. Mycol.">
        <title>101 Dothideomycetes genomes: a test case for predicting lifestyles and emergence of pathogens.</title>
        <authorList>
            <person name="Haridas S."/>
            <person name="Albert R."/>
            <person name="Binder M."/>
            <person name="Bloem J."/>
            <person name="Labutti K."/>
            <person name="Salamov A."/>
            <person name="Andreopoulos B."/>
            <person name="Baker S."/>
            <person name="Barry K."/>
            <person name="Bills G."/>
            <person name="Bluhm B."/>
            <person name="Cannon C."/>
            <person name="Castanera R."/>
            <person name="Culley D."/>
            <person name="Daum C."/>
            <person name="Ezra D."/>
            <person name="Gonzalez J."/>
            <person name="Henrissat B."/>
            <person name="Kuo A."/>
            <person name="Liang C."/>
            <person name="Lipzen A."/>
            <person name="Lutzoni F."/>
            <person name="Magnuson J."/>
            <person name="Mondo S."/>
            <person name="Nolan M."/>
            <person name="Ohm R."/>
            <person name="Pangilinan J."/>
            <person name="Park H.-J."/>
            <person name="Ramirez L."/>
            <person name="Alfaro M."/>
            <person name="Sun H."/>
            <person name="Tritt A."/>
            <person name="Yoshinaga Y."/>
            <person name="Zwiers L.-H."/>
            <person name="Turgeon B."/>
            <person name="Goodwin S."/>
            <person name="Spatafora J."/>
            <person name="Crous P."/>
            <person name="Grigoriev I."/>
        </authorList>
    </citation>
    <scope>NUCLEOTIDE SEQUENCE</scope>
    <source>
        <strain evidence="2">CBS 175.79</strain>
    </source>
</reference>
<dbReference type="InterPro" id="IPR046368">
    <property type="entry name" value="Tag1"/>
</dbReference>
<dbReference type="InterPro" id="IPR022185">
    <property type="entry name" value="DUF3712"/>
</dbReference>
<dbReference type="GeneID" id="54279610"/>
<evidence type="ECO:0008006" key="4">
    <source>
        <dbReference type="Google" id="ProtNLM"/>
    </source>
</evidence>
<feature type="transmembrane region" description="Helical" evidence="1">
    <location>
        <begin position="54"/>
        <end position="77"/>
    </location>
</feature>
<dbReference type="OrthoDB" id="10039566at2759"/>
<name>A0A6A5XKE6_9PLEO</name>
<dbReference type="GO" id="GO:0000329">
    <property type="term" value="C:fungal-type vacuole membrane"/>
    <property type="evidence" value="ECO:0007669"/>
    <property type="project" value="InterPro"/>
</dbReference>
<keyword evidence="3" id="KW-1185">Reference proteome</keyword>
<proteinExistence type="predicted"/>
<protein>
    <recommendedName>
        <fullName evidence="4">DUF3712 domain-containing protein</fullName>
    </recommendedName>
</protein>
<gene>
    <name evidence="2" type="ORF">BU24DRAFT_234307</name>
</gene>
<evidence type="ECO:0000313" key="2">
    <source>
        <dbReference type="EMBL" id="KAF2013287.1"/>
    </source>
</evidence>
<dbReference type="RefSeq" id="XP_033381626.1">
    <property type="nucleotide sequence ID" value="XM_033522213.1"/>
</dbReference>
<keyword evidence="1" id="KW-0812">Transmembrane</keyword>
<dbReference type="PANTHER" id="PTHR35895:SF1">
    <property type="entry name" value="LIPID-BINDING SERUM GLYCOPROTEIN C-TERMINAL DOMAIN-CONTAINING PROTEIN"/>
    <property type="match status" value="1"/>
</dbReference>
<dbReference type="EMBL" id="ML978071">
    <property type="protein sequence ID" value="KAF2013287.1"/>
    <property type="molecule type" value="Genomic_DNA"/>
</dbReference>
<dbReference type="PANTHER" id="PTHR35895">
    <property type="entry name" value="CHROMOSOME 16, WHOLE GENOME SHOTGUN SEQUENCE"/>
    <property type="match status" value="1"/>
</dbReference>
<sequence>MEDKNSQRTEEVAHNGYANEAVPRKKGGIINTLYPPGPKPGAGGRVKNHCRKFWWCDLLVIGVIVVVVVVPIIYVGIPKKAQHDLNASTLEVTSQDVSSPTPNGIHLKLVSLAKSGSSFHPTIEAFEGRLSLDEEGKNPFIVLPVPETKAEAETEIVVDQQLGFADKNNFVEYNKAVMGSESFDVYMNGKTKIRQSGLQPISVDYHKKITMKGLNKLQGLSISDVEILRQDAVLEDGSNMVGNVHIPNPSVLTIDLGDVTMNLSIDDQDIGTSLLPALVLKPGNNSYPMQSKIQQLRVISAIRSKYKNGIVPIAIKGNSSVANGEHLDYFEAAIQGNTVNVELDVGPALAKIGLNITSSA</sequence>
<organism evidence="2 3">
    <name type="scientific">Aaosphaeria arxii CBS 175.79</name>
    <dbReference type="NCBI Taxonomy" id="1450172"/>
    <lineage>
        <taxon>Eukaryota</taxon>
        <taxon>Fungi</taxon>
        <taxon>Dikarya</taxon>
        <taxon>Ascomycota</taxon>
        <taxon>Pezizomycotina</taxon>
        <taxon>Dothideomycetes</taxon>
        <taxon>Pleosporomycetidae</taxon>
        <taxon>Pleosporales</taxon>
        <taxon>Pleosporales incertae sedis</taxon>
        <taxon>Aaosphaeria</taxon>
    </lineage>
</organism>
<dbReference type="Proteomes" id="UP000799778">
    <property type="component" value="Unassembled WGS sequence"/>
</dbReference>
<evidence type="ECO:0000256" key="1">
    <source>
        <dbReference type="SAM" id="Phobius"/>
    </source>
</evidence>
<dbReference type="Pfam" id="PF12505">
    <property type="entry name" value="DUF3712"/>
    <property type="match status" value="1"/>
</dbReference>
<keyword evidence="1" id="KW-0472">Membrane</keyword>
<keyword evidence="1" id="KW-1133">Transmembrane helix</keyword>